<sequence>MPVHVPSSATAHDEQPRKFHRPNNTAPVIGPSNTGVQKLNEKNEQQPTLYTPSEVAQFFRVDPKTVTRWAKTGTLHPITLPSGHRRYHATEIHNLLQLGNAHDTTAGGPDTSTPAKVSDPIPSGRARAVLHSVVRDYFNGDKHAAINILNAD</sequence>
<keyword evidence="4" id="KW-1185">Reference proteome</keyword>
<reference evidence="3 4" key="1">
    <citation type="journal article" date="2017" name="Chemistry">
        <title>Isolation, Biosynthesis and Chemical Modifications of Rubterolones A-F: Rare Tropolone Alkaloids from Actinomadura sp. 5-2.</title>
        <authorList>
            <person name="Guo H."/>
            <person name="Benndorf R."/>
            <person name="Leichnitz D."/>
            <person name="Klassen J.L."/>
            <person name="Vollmers J."/>
            <person name="Gorls H."/>
            <person name="Steinacker M."/>
            <person name="Weigel C."/>
            <person name="Dahse H.M."/>
            <person name="Kaster A.K."/>
            <person name="de Beer Z.W."/>
            <person name="Poulsen M."/>
            <person name="Beemelmanns C."/>
        </authorList>
    </citation>
    <scope>NUCLEOTIDE SEQUENCE [LARGE SCALE GENOMIC DNA]</scope>
    <source>
        <strain evidence="3 4">5-2</strain>
    </source>
</reference>
<dbReference type="InterPro" id="IPR009061">
    <property type="entry name" value="DNA-bd_dom_put_sf"/>
</dbReference>
<dbReference type="Pfam" id="PF12728">
    <property type="entry name" value="HTH_17"/>
    <property type="match status" value="1"/>
</dbReference>
<feature type="domain" description="Helix-turn-helix" evidence="2">
    <location>
        <begin position="49"/>
        <end position="96"/>
    </location>
</feature>
<evidence type="ECO:0000256" key="1">
    <source>
        <dbReference type="SAM" id="MobiDB-lite"/>
    </source>
</evidence>
<name>A0A2P4URW4_9ACTN</name>
<evidence type="ECO:0000313" key="4">
    <source>
        <dbReference type="Proteomes" id="UP000242367"/>
    </source>
</evidence>
<dbReference type="SUPFAM" id="SSF46955">
    <property type="entry name" value="Putative DNA-binding domain"/>
    <property type="match status" value="1"/>
</dbReference>
<feature type="compositionally biased region" description="Polar residues" evidence="1">
    <location>
        <begin position="22"/>
        <end position="36"/>
    </location>
</feature>
<organism evidence="3 4">
    <name type="scientific">Actinomadura rubteroloni</name>
    <dbReference type="NCBI Taxonomy" id="1926885"/>
    <lineage>
        <taxon>Bacteria</taxon>
        <taxon>Bacillati</taxon>
        <taxon>Actinomycetota</taxon>
        <taxon>Actinomycetes</taxon>
        <taxon>Streptosporangiales</taxon>
        <taxon>Thermomonosporaceae</taxon>
        <taxon>Actinomadura</taxon>
    </lineage>
</organism>
<comment type="caution">
    <text evidence="3">The sequence shown here is derived from an EMBL/GenBank/DDBJ whole genome shotgun (WGS) entry which is preliminary data.</text>
</comment>
<gene>
    <name evidence="3" type="ORF">BTM25_22120</name>
</gene>
<dbReference type="CDD" id="cd04762">
    <property type="entry name" value="HTH_MerR-trunc"/>
    <property type="match status" value="1"/>
</dbReference>
<dbReference type="Proteomes" id="UP000242367">
    <property type="component" value="Unassembled WGS sequence"/>
</dbReference>
<dbReference type="InterPro" id="IPR041657">
    <property type="entry name" value="HTH_17"/>
</dbReference>
<dbReference type="AlphaFoldDB" id="A0A2P4URW4"/>
<accession>A0A2P4URW4</accession>
<dbReference type="Gene3D" id="1.10.1660.10">
    <property type="match status" value="1"/>
</dbReference>
<protein>
    <submittedName>
        <fullName evidence="3">Helix-turn-helix domain protein</fullName>
    </submittedName>
</protein>
<evidence type="ECO:0000259" key="2">
    <source>
        <dbReference type="Pfam" id="PF12728"/>
    </source>
</evidence>
<evidence type="ECO:0000313" key="3">
    <source>
        <dbReference type="EMBL" id="POM27791.1"/>
    </source>
</evidence>
<feature type="region of interest" description="Disordered" evidence="1">
    <location>
        <begin position="1"/>
        <end position="36"/>
    </location>
</feature>
<proteinExistence type="predicted"/>
<dbReference type="EMBL" id="MTBP01000001">
    <property type="protein sequence ID" value="POM27791.1"/>
    <property type="molecule type" value="Genomic_DNA"/>
</dbReference>